<evidence type="ECO:0000256" key="5">
    <source>
        <dbReference type="ARBA" id="ARBA00023002"/>
    </source>
</evidence>
<feature type="domain" description="Acyl-CoA dehydrogenase/oxidase N-terminal" evidence="9">
    <location>
        <begin position="7"/>
        <end position="116"/>
    </location>
</feature>
<dbReference type="PANTHER" id="PTHR48083">
    <property type="entry name" value="MEDIUM-CHAIN SPECIFIC ACYL-COA DEHYDROGENASE, MITOCHONDRIAL-RELATED"/>
    <property type="match status" value="1"/>
</dbReference>
<dbReference type="EMBL" id="CP109441">
    <property type="protein sequence ID" value="WUV51462.1"/>
    <property type="molecule type" value="Genomic_DNA"/>
</dbReference>
<keyword evidence="4 6" id="KW-0274">FAD</keyword>
<dbReference type="RefSeq" id="WP_329416294.1">
    <property type="nucleotide sequence ID" value="NZ_CP109441.1"/>
</dbReference>
<accession>A0ABZ1Z782</accession>
<dbReference type="InterPro" id="IPR050741">
    <property type="entry name" value="Acyl-CoA_dehydrogenase"/>
</dbReference>
<dbReference type="InterPro" id="IPR046373">
    <property type="entry name" value="Acyl-CoA_Oxase/DH_mid-dom_sf"/>
</dbReference>
<reference evidence="10" key="1">
    <citation type="submission" date="2022-10" db="EMBL/GenBank/DDBJ databases">
        <title>The complete genomes of actinobacterial strains from the NBC collection.</title>
        <authorList>
            <person name="Joergensen T.S."/>
            <person name="Alvarez Arevalo M."/>
            <person name="Sterndorff E.B."/>
            <person name="Faurdal D."/>
            <person name="Vuksanovic O."/>
            <person name="Mourched A.-S."/>
            <person name="Charusanti P."/>
            <person name="Shaw S."/>
            <person name="Blin K."/>
            <person name="Weber T."/>
        </authorList>
    </citation>
    <scope>NUCLEOTIDE SEQUENCE</scope>
    <source>
        <strain evidence="10">NBC_01482</strain>
    </source>
</reference>
<evidence type="ECO:0000256" key="3">
    <source>
        <dbReference type="ARBA" id="ARBA00022630"/>
    </source>
</evidence>
<comment type="similarity">
    <text evidence="2 6">Belongs to the acyl-CoA dehydrogenase family.</text>
</comment>
<proteinExistence type="inferred from homology"/>
<dbReference type="InterPro" id="IPR036250">
    <property type="entry name" value="AcylCo_DH-like_C"/>
</dbReference>
<keyword evidence="11" id="KW-1185">Reference proteome</keyword>
<dbReference type="SUPFAM" id="SSF56645">
    <property type="entry name" value="Acyl-CoA dehydrogenase NM domain-like"/>
    <property type="match status" value="1"/>
</dbReference>
<dbReference type="Gene3D" id="1.10.540.10">
    <property type="entry name" value="Acyl-CoA dehydrogenase/oxidase, N-terminal domain"/>
    <property type="match status" value="1"/>
</dbReference>
<dbReference type="Pfam" id="PF00441">
    <property type="entry name" value="Acyl-CoA_dh_1"/>
    <property type="match status" value="1"/>
</dbReference>
<dbReference type="Pfam" id="PF02770">
    <property type="entry name" value="Acyl-CoA_dh_M"/>
    <property type="match status" value="1"/>
</dbReference>
<keyword evidence="5 6" id="KW-0560">Oxidoreductase</keyword>
<dbReference type="Proteomes" id="UP001432062">
    <property type="component" value="Chromosome"/>
</dbReference>
<dbReference type="InterPro" id="IPR009075">
    <property type="entry name" value="AcylCo_DH/oxidase_C"/>
</dbReference>
<evidence type="ECO:0000259" key="8">
    <source>
        <dbReference type="Pfam" id="PF02770"/>
    </source>
</evidence>
<evidence type="ECO:0000256" key="2">
    <source>
        <dbReference type="ARBA" id="ARBA00009347"/>
    </source>
</evidence>
<feature type="domain" description="Acyl-CoA oxidase/dehydrogenase middle" evidence="8">
    <location>
        <begin position="121"/>
        <end position="199"/>
    </location>
</feature>
<name>A0ABZ1Z782_9NOCA</name>
<dbReference type="InterPro" id="IPR009100">
    <property type="entry name" value="AcylCoA_DH/oxidase_NM_dom_sf"/>
</dbReference>
<protein>
    <submittedName>
        <fullName evidence="10">Acyl-CoA/acyl-ACP dehydrogenase</fullName>
    </submittedName>
</protein>
<evidence type="ECO:0000259" key="7">
    <source>
        <dbReference type="Pfam" id="PF00441"/>
    </source>
</evidence>
<comment type="cofactor">
    <cofactor evidence="1 6">
        <name>FAD</name>
        <dbReference type="ChEBI" id="CHEBI:57692"/>
    </cofactor>
</comment>
<dbReference type="InterPro" id="IPR006091">
    <property type="entry name" value="Acyl-CoA_Oxase/DH_mid-dom"/>
</dbReference>
<dbReference type="InterPro" id="IPR037069">
    <property type="entry name" value="AcylCoA_DH/ox_N_sf"/>
</dbReference>
<dbReference type="CDD" id="cd00567">
    <property type="entry name" value="ACAD"/>
    <property type="match status" value="1"/>
</dbReference>
<dbReference type="InterPro" id="IPR013786">
    <property type="entry name" value="AcylCoA_DH/ox_N"/>
</dbReference>
<sequence length="384" mass="40905">MDFAESSEHSMLRAAIAKMAAGFGYRYFLERSRDGRGMGELWDAVFASGFGAVNIPEEYGGGGKGIQELAIIVEELCAAGCPLLLQVVSSGICGSVLAAHGTEAQKDEWLPRLAGGQAKMCFAITEPDAGSNSHKIATKATKDGNRWILNGSKYYTTGVDQADAVLVVAKTGTRENGRGVLSLFIVDPNAPGFVKTPIEMEIVEPEKQFMVSLDDVVVPAEGLVGGEEGGGLRQMFAGLNPERITTSAKATGLGRYFLTRAVSYAGERQVWDVPIGTHQAIAHPLAAAKVKLELARLAMTRAAWLYDNGMDVGEASNMAKIVSSEASIECFEAAIQTHGGNAYATEFGIAHLWGITRLGRSAPVSREMALNYVAIHSLGLPRSY</sequence>
<feature type="domain" description="Acyl-CoA dehydrogenase/oxidase C-terminal" evidence="7">
    <location>
        <begin position="229"/>
        <end position="361"/>
    </location>
</feature>
<dbReference type="Gene3D" id="2.40.110.10">
    <property type="entry name" value="Butyryl-CoA Dehydrogenase, subunit A, domain 2"/>
    <property type="match status" value="1"/>
</dbReference>
<organism evidence="10 11">
    <name type="scientific">Nocardia vinacea</name>
    <dbReference type="NCBI Taxonomy" id="96468"/>
    <lineage>
        <taxon>Bacteria</taxon>
        <taxon>Bacillati</taxon>
        <taxon>Actinomycetota</taxon>
        <taxon>Actinomycetes</taxon>
        <taxon>Mycobacteriales</taxon>
        <taxon>Nocardiaceae</taxon>
        <taxon>Nocardia</taxon>
    </lineage>
</organism>
<evidence type="ECO:0000259" key="9">
    <source>
        <dbReference type="Pfam" id="PF02771"/>
    </source>
</evidence>
<gene>
    <name evidence="10" type="ORF">OG563_47445</name>
</gene>
<evidence type="ECO:0000256" key="1">
    <source>
        <dbReference type="ARBA" id="ARBA00001974"/>
    </source>
</evidence>
<evidence type="ECO:0000256" key="6">
    <source>
        <dbReference type="RuleBase" id="RU362125"/>
    </source>
</evidence>
<evidence type="ECO:0000313" key="11">
    <source>
        <dbReference type="Proteomes" id="UP001432062"/>
    </source>
</evidence>
<dbReference type="Gene3D" id="1.20.140.10">
    <property type="entry name" value="Butyryl-CoA Dehydrogenase, subunit A, domain 3"/>
    <property type="match status" value="1"/>
</dbReference>
<keyword evidence="3 6" id="KW-0285">Flavoprotein</keyword>
<dbReference type="SUPFAM" id="SSF47203">
    <property type="entry name" value="Acyl-CoA dehydrogenase C-terminal domain-like"/>
    <property type="match status" value="1"/>
</dbReference>
<dbReference type="Pfam" id="PF02771">
    <property type="entry name" value="Acyl-CoA_dh_N"/>
    <property type="match status" value="1"/>
</dbReference>
<evidence type="ECO:0000313" key="10">
    <source>
        <dbReference type="EMBL" id="WUV51462.1"/>
    </source>
</evidence>
<evidence type="ECO:0000256" key="4">
    <source>
        <dbReference type="ARBA" id="ARBA00022827"/>
    </source>
</evidence>
<dbReference type="PANTHER" id="PTHR48083:SF1">
    <property type="entry name" value="DEHYDROGENASE, PUTATIVE (AFU_ORTHOLOGUE AFUA_7G06510)-RELATED"/>
    <property type="match status" value="1"/>
</dbReference>